<gene>
    <name evidence="10" type="ORF">PF001_g1540</name>
    <name evidence="9" type="ORF">PF002_g2082</name>
    <name evidence="8" type="ORF">PF004_g1502</name>
    <name evidence="7" type="ORF">PF005_g1694</name>
    <name evidence="6" type="ORF">PF006_g1388</name>
    <name evidence="5" type="ORF">PF007_g1854</name>
    <name evidence="2" type="ORF">PF009_g1749</name>
    <name evidence="4" type="ORF">PF010_g1395</name>
    <name evidence="3" type="ORF">PF011_g1192</name>
</gene>
<evidence type="ECO:0000313" key="12">
    <source>
        <dbReference type="Proteomes" id="UP000433483"/>
    </source>
</evidence>
<evidence type="ECO:0000313" key="3">
    <source>
        <dbReference type="EMBL" id="KAE9029223.1"/>
    </source>
</evidence>
<dbReference type="EMBL" id="QXGA01000034">
    <property type="protein sequence ID" value="KAE9154597.1"/>
    <property type="molecule type" value="Genomic_DNA"/>
</dbReference>
<feature type="compositionally biased region" description="Low complexity" evidence="1">
    <location>
        <begin position="282"/>
        <end position="295"/>
    </location>
</feature>
<evidence type="ECO:0000313" key="4">
    <source>
        <dbReference type="EMBL" id="KAE9137241.1"/>
    </source>
</evidence>
<reference evidence="17 18" key="1">
    <citation type="submission" date="2018-09" db="EMBL/GenBank/DDBJ databases">
        <title>Genomic investigation of the strawberry pathogen Phytophthora fragariae indicates pathogenicity is determined by transcriptional variation in three key races.</title>
        <authorList>
            <person name="Adams T.M."/>
            <person name="Armitage A.D."/>
            <person name="Sobczyk M.K."/>
            <person name="Bates H.J."/>
            <person name="Dunwell J.M."/>
            <person name="Nellist C.F."/>
            <person name="Harrison R.J."/>
        </authorList>
    </citation>
    <scope>NUCLEOTIDE SEQUENCE [LARGE SCALE GENOMIC DNA]</scope>
    <source>
        <strain evidence="10 13">A4</strain>
        <strain evidence="9 14">BC-1</strain>
        <strain evidence="8 18">BC-23</strain>
        <strain evidence="7 12">NOV-27</strain>
        <strain evidence="6 15">NOV-5</strain>
        <strain evidence="5 16">NOV-71</strain>
        <strain evidence="2 11">NOV-9</strain>
        <strain evidence="4 19">ONT-3</strain>
        <strain evidence="3 17">SCRP245</strain>
    </source>
</reference>
<dbReference type="EMBL" id="QXGF01000042">
    <property type="protein sequence ID" value="KAE8948672.1"/>
    <property type="molecule type" value="Genomic_DNA"/>
</dbReference>
<dbReference type="Proteomes" id="UP000440732">
    <property type="component" value="Unassembled WGS sequence"/>
</dbReference>
<dbReference type="Proteomes" id="UP000441208">
    <property type="component" value="Unassembled WGS sequence"/>
</dbReference>
<feature type="compositionally biased region" description="Basic and acidic residues" evidence="1">
    <location>
        <begin position="192"/>
        <end position="214"/>
    </location>
</feature>
<feature type="compositionally biased region" description="Basic and acidic residues" evidence="1">
    <location>
        <begin position="169"/>
        <end position="185"/>
    </location>
</feature>
<dbReference type="EMBL" id="QXGB01000042">
    <property type="protein sequence ID" value="KAE9234914.1"/>
    <property type="molecule type" value="Genomic_DNA"/>
</dbReference>
<dbReference type="Proteomes" id="UP000429523">
    <property type="component" value="Unassembled WGS sequence"/>
</dbReference>
<evidence type="ECO:0000313" key="15">
    <source>
        <dbReference type="Proteomes" id="UP000440732"/>
    </source>
</evidence>
<dbReference type="Proteomes" id="UP000437068">
    <property type="component" value="Unassembled WGS sequence"/>
</dbReference>
<evidence type="ECO:0000313" key="6">
    <source>
        <dbReference type="EMBL" id="KAE9154597.1"/>
    </source>
</evidence>
<organism evidence="3 17">
    <name type="scientific">Phytophthora fragariae</name>
    <dbReference type="NCBI Taxonomy" id="53985"/>
    <lineage>
        <taxon>Eukaryota</taxon>
        <taxon>Sar</taxon>
        <taxon>Stramenopiles</taxon>
        <taxon>Oomycota</taxon>
        <taxon>Peronosporomycetes</taxon>
        <taxon>Peronosporales</taxon>
        <taxon>Peronosporaceae</taxon>
        <taxon>Phytophthora</taxon>
    </lineage>
</organism>
<dbReference type="EMBL" id="QXFW01000031">
    <property type="protein sequence ID" value="KAE9029223.1"/>
    <property type="molecule type" value="Genomic_DNA"/>
</dbReference>
<comment type="caution">
    <text evidence="3">The sequence shown here is derived from an EMBL/GenBank/DDBJ whole genome shotgun (WGS) entry which is preliminary data.</text>
</comment>
<dbReference type="Proteomes" id="UP000476176">
    <property type="component" value="Unassembled WGS sequence"/>
</dbReference>
<evidence type="ECO:0000313" key="5">
    <source>
        <dbReference type="EMBL" id="KAE9137297.1"/>
    </source>
</evidence>
<dbReference type="AlphaFoldDB" id="A0A6A3MMA3"/>
<dbReference type="Proteomes" id="UP000433483">
    <property type="component" value="Unassembled WGS sequence"/>
</dbReference>
<keyword evidence="12" id="KW-1185">Reference proteome</keyword>
<evidence type="ECO:0000313" key="13">
    <source>
        <dbReference type="Proteomes" id="UP000437068"/>
    </source>
</evidence>
<evidence type="ECO:0000256" key="1">
    <source>
        <dbReference type="SAM" id="MobiDB-lite"/>
    </source>
</evidence>
<feature type="compositionally biased region" description="Polar residues" evidence="1">
    <location>
        <begin position="303"/>
        <end position="312"/>
    </location>
</feature>
<feature type="region of interest" description="Disordered" evidence="1">
    <location>
        <begin position="108"/>
        <end position="321"/>
    </location>
</feature>
<dbReference type="EMBL" id="QXGD01000052">
    <property type="protein sequence ID" value="KAE9256004.1"/>
    <property type="molecule type" value="Genomic_DNA"/>
</dbReference>
<evidence type="ECO:0000313" key="10">
    <source>
        <dbReference type="EMBL" id="KAE9328179.1"/>
    </source>
</evidence>
<evidence type="ECO:0000313" key="7">
    <source>
        <dbReference type="EMBL" id="KAE9234914.1"/>
    </source>
</evidence>
<evidence type="ECO:0000313" key="14">
    <source>
        <dbReference type="Proteomes" id="UP000440367"/>
    </source>
</evidence>
<name>A0A6A3MMA3_9STRA</name>
<sequence>MRCQLANFQVARRMTLSADVESDAATVAQPASIDAAQPRAQSIGTSGAPETLEISVQSDGDEGGVDDSIEALEDLILEAYNNMQIDGEYIFLPDEVAEKLHRVTEQMNFQDSGEENHTENNTNAGEDSRSGDAVDKKEEEQVKSSQQTSTDRPEPEQEQDQEQQETLNDEAHIQKTETRVAHSDQENLGEDEQARQRKVKELQAEAAELREEKHKQRIPRAVSSENLFTELEPVPEIDESASSGPPSPSPPHSRSHSGANTPKPRAHTPARGHGHFPPPPIISLSSTPSSAAASPDQIGKSPASRTSDQSGGSKRKAKVLTYEKRREAAFKLKQDKKKRELLIRESARKQREDAKRELEEVHQKEMEEKRERVRRIREERLHRQTGKCVKGSKKG</sequence>
<evidence type="ECO:0000313" key="18">
    <source>
        <dbReference type="Proteomes" id="UP000476176"/>
    </source>
</evidence>
<dbReference type="EMBL" id="QXGC01000037">
    <property type="protein sequence ID" value="KAE9253456.1"/>
    <property type="molecule type" value="Genomic_DNA"/>
</dbReference>
<evidence type="ECO:0000313" key="11">
    <source>
        <dbReference type="Proteomes" id="UP000429523"/>
    </source>
</evidence>
<accession>A0A6A3MMA3</accession>
<evidence type="ECO:0000313" key="2">
    <source>
        <dbReference type="EMBL" id="KAE8948672.1"/>
    </source>
</evidence>
<dbReference type="EMBL" id="QXFX01000034">
    <property type="protein sequence ID" value="KAE9137241.1"/>
    <property type="molecule type" value="Genomic_DNA"/>
</dbReference>
<dbReference type="Proteomes" id="UP000488956">
    <property type="component" value="Unassembled WGS sequence"/>
</dbReference>
<evidence type="ECO:0000313" key="16">
    <source>
        <dbReference type="Proteomes" id="UP000441208"/>
    </source>
</evidence>
<evidence type="ECO:0000313" key="9">
    <source>
        <dbReference type="EMBL" id="KAE9256004.1"/>
    </source>
</evidence>
<evidence type="ECO:0000313" key="8">
    <source>
        <dbReference type="EMBL" id="KAE9253456.1"/>
    </source>
</evidence>
<evidence type="ECO:0000313" key="17">
    <source>
        <dbReference type="Proteomes" id="UP000460718"/>
    </source>
</evidence>
<dbReference type="OrthoDB" id="77317at2759"/>
<evidence type="ECO:0000313" key="19">
    <source>
        <dbReference type="Proteomes" id="UP000488956"/>
    </source>
</evidence>
<dbReference type="EMBL" id="QXGE01000038">
    <property type="protein sequence ID" value="KAE9328179.1"/>
    <property type="molecule type" value="Genomic_DNA"/>
</dbReference>
<feature type="compositionally biased region" description="Basic residues" evidence="1">
    <location>
        <begin position="264"/>
        <end position="274"/>
    </location>
</feature>
<proteinExistence type="predicted"/>
<dbReference type="EMBL" id="QXFZ01000047">
    <property type="protein sequence ID" value="KAE9137297.1"/>
    <property type="molecule type" value="Genomic_DNA"/>
</dbReference>
<feature type="region of interest" description="Disordered" evidence="1">
    <location>
        <begin position="347"/>
        <end position="372"/>
    </location>
</feature>
<dbReference type="Proteomes" id="UP000440367">
    <property type="component" value="Unassembled WGS sequence"/>
</dbReference>
<feature type="compositionally biased region" description="Basic and acidic residues" evidence="1">
    <location>
        <begin position="126"/>
        <end position="142"/>
    </location>
</feature>
<protein>
    <submittedName>
        <fullName evidence="3">Uncharacterized protein</fullName>
    </submittedName>
</protein>
<dbReference type="Proteomes" id="UP000460718">
    <property type="component" value="Unassembled WGS sequence"/>
</dbReference>